<dbReference type="SUPFAM" id="SSF46689">
    <property type="entry name" value="Homeodomain-like"/>
    <property type="match status" value="1"/>
</dbReference>
<evidence type="ECO:0000256" key="2">
    <source>
        <dbReference type="ARBA" id="ARBA00023125"/>
    </source>
</evidence>
<keyword evidence="3" id="KW-0804">Transcription</keyword>
<evidence type="ECO:0000313" key="9">
    <source>
        <dbReference type="Proteomes" id="UP000831787"/>
    </source>
</evidence>
<keyword evidence="9" id="KW-1185">Reference proteome</keyword>
<dbReference type="EMBL" id="CP095073">
    <property type="protein sequence ID" value="UOQ43978.1"/>
    <property type="molecule type" value="Genomic_DNA"/>
</dbReference>
<evidence type="ECO:0000259" key="6">
    <source>
        <dbReference type="PROSITE" id="PS01124"/>
    </source>
</evidence>
<dbReference type="Pfam" id="PF00072">
    <property type="entry name" value="Response_reg"/>
    <property type="match status" value="1"/>
</dbReference>
<evidence type="ECO:0000313" key="8">
    <source>
        <dbReference type="EMBL" id="UOQ43978.1"/>
    </source>
</evidence>
<dbReference type="SMART" id="SM00342">
    <property type="entry name" value="HTH_ARAC"/>
    <property type="match status" value="1"/>
</dbReference>
<reference evidence="8 9" key="1">
    <citation type="submission" date="2022-04" db="EMBL/GenBank/DDBJ databases">
        <title>Halobacillus sp. isolated from saltern.</title>
        <authorList>
            <person name="Won M."/>
            <person name="Lee C.-M."/>
            <person name="Woen H.-Y."/>
            <person name="Kwon S.-W."/>
        </authorList>
    </citation>
    <scope>NUCLEOTIDE SEQUENCE [LARGE SCALE GENOMIC DNA]</scope>
    <source>
        <strain evidence="8 9">SSBR10-3</strain>
    </source>
</reference>
<dbReference type="PANTHER" id="PTHR43280">
    <property type="entry name" value="ARAC-FAMILY TRANSCRIPTIONAL REGULATOR"/>
    <property type="match status" value="1"/>
</dbReference>
<dbReference type="InterPro" id="IPR009057">
    <property type="entry name" value="Homeodomain-like_sf"/>
</dbReference>
<gene>
    <name evidence="8" type="ORF">MUN89_19240</name>
</gene>
<keyword evidence="1" id="KW-0805">Transcription regulation</keyword>
<dbReference type="Pfam" id="PF12833">
    <property type="entry name" value="HTH_18"/>
    <property type="match status" value="1"/>
</dbReference>
<evidence type="ECO:0000256" key="5">
    <source>
        <dbReference type="SAM" id="Coils"/>
    </source>
</evidence>
<dbReference type="Gene3D" id="3.40.50.2300">
    <property type="match status" value="1"/>
</dbReference>
<dbReference type="InterPro" id="IPR011006">
    <property type="entry name" value="CheY-like_superfamily"/>
</dbReference>
<accession>A0ABY4EIU6</accession>
<proteinExistence type="predicted"/>
<evidence type="ECO:0000256" key="1">
    <source>
        <dbReference type="ARBA" id="ARBA00023015"/>
    </source>
</evidence>
<protein>
    <submittedName>
        <fullName evidence="8">AraC family transcriptional regulator</fullName>
    </submittedName>
</protein>
<evidence type="ECO:0000259" key="7">
    <source>
        <dbReference type="PROSITE" id="PS50110"/>
    </source>
</evidence>
<dbReference type="SUPFAM" id="SSF52172">
    <property type="entry name" value="CheY-like"/>
    <property type="match status" value="1"/>
</dbReference>
<dbReference type="RefSeq" id="WP_244709567.1">
    <property type="nucleotide sequence ID" value="NZ_CP095073.1"/>
</dbReference>
<sequence length="463" mass="54293">MPGLNGVELIQKVHKEFPQMKFIVLSGYDEFDFAKTVMECNVKHYLLKPSNEEKIEEALKSVVNELNELQERDDFLENMQQRLQLILPKAKEQFLKDYITNKKYGEQDWAYFSSLFGMDTEKEAFRLVVMVVDGTPSVDYECQLALKEMAAEEIGQTYTISMATTIGERIVLLTEDRDVEDLMEHIKKTKEIFRNFYQQEFTTSISDPGSISQLRKMYNETLQCLTKRFYLAEGSMIMVQDLKTDEQGFDELQYDHEDLILAVRSGNLEEVQQYLRRFFTQMEREQLAVPLVKSHGLELFMTITRQAEKEDMDHLFQDMMHFHQNQSFHEMKAFIEDAAAKITQEHYEKTKQSQSHLIDRVTDFVVEHIDDENLSLARIASEVLYMNPDYLGKLFKKQKGERFSNFLIQLRINKAIEVIERSDSVKVFEVAETVGFGNNPRYFGQVFKKYTGMTPSEYKNLKT</sequence>
<dbReference type="Proteomes" id="UP000831787">
    <property type="component" value="Chromosome"/>
</dbReference>
<evidence type="ECO:0000256" key="3">
    <source>
        <dbReference type="ARBA" id="ARBA00023163"/>
    </source>
</evidence>
<dbReference type="InterPro" id="IPR018060">
    <property type="entry name" value="HTH_AraC"/>
</dbReference>
<dbReference type="PROSITE" id="PS50110">
    <property type="entry name" value="RESPONSE_REGULATORY"/>
    <property type="match status" value="1"/>
</dbReference>
<feature type="domain" description="HTH araC/xylS-type" evidence="6">
    <location>
        <begin position="359"/>
        <end position="461"/>
    </location>
</feature>
<comment type="caution">
    <text evidence="4">Lacks conserved residue(s) required for the propagation of feature annotation.</text>
</comment>
<evidence type="ECO:0000256" key="4">
    <source>
        <dbReference type="PROSITE-ProRule" id="PRU00169"/>
    </source>
</evidence>
<organism evidence="8 9">
    <name type="scientific">Halobacillus salinarum</name>
    <dbReference type="NCBI Taxonomy" id="2932257"/>
    <lineage>
        <taxon>Bacteria</taxon>
        <taxon>Bacillati</taxon>
        <taxon>Bacillota</taxon>
        <taxon>Bacilli</taxon>
        <taxon>Bacillales</taxon>
        <taxon>Bacillaceae</taxon>
        <taxon>Halobacillus</taxon>
    </lineage>
</organism>
<dbReference type="Gene3D" id="1.10.10.60">
    <property type="entry name" value="Homeodomain-like"/>
    <property type="match status" value="2"/>
</dbReference>
<dbReference type="PANTHER" id="PTHR43280:SF10">
    <property type="entry name" value="REGULATORY PROTEIN POCR"/>
    <property type="match status" value="1"/>
</dbReference>
<dbReference type="InterPro" id="IPR001789">
    <property type="entry name" value="Sig_transdc_resp-reg_receiver"/>
</dbReference>
<feature type="domain" description="Response regulatory" evidence="7">
    <location>
        <begin position="1"/>
        <end position="63"/>
    </location>
</feature>
<dbReference type="PROSITE" id="PS01124">
    <property type="entry name" value="HTH_ARAC_FAMILY_2"/>
    <property type="match status" value="1"/>
</dbReference>
<keyword evidence="2" id="KW-0238">DNA-binding</keyword>
<feature type="coiled-coil region" evidence="5">
    <location>
        <begin position="52"/>
        <end position="79"/>
    </location>
</feature>
<keyword evidence="5" id="KW-0175">Coiled coil</keyword>
<name>A0ABY4EIU6_9BACI</name>